<sequence length="382" mass="41360">MALSATGTLAAQNADEVNGADISLSLGSVYDTNRLRLEEGVAPPPGGSEDDLITSAEASLDLSYKSGLQRVFLEGTAGYVWHRDNTFLDNEKIDLTAGLDWGLTSRCGGILSARVERRQTDLADLDAVVDNTRETETYTGTAGCYLRSNWYAEGGADYIESSNSNGAQRTDDLEAFRFGGKLEYSPNETSTYGLSYSDTDIDYPNLGAPTVDIVVIEATAKRRFGNSLKLDAALGHSDAEPGNGPLTPDFAGATGHLAAELNPSSRLSVSSAYNRGIGYSSDVSADFFLRDRIAVAANFEVTPIIGAEISARRIERDFYSNLNFRPLVRSYDETDAVRGAIHYRLRKQLKVTAGVEHLERETDGPRGTYDSTQIFVSLGVTR</sequence>
<organism evidence="1 2">
    <name type="scientific">Parvularcula marina</name>
    <dbReference type="NCBI Taxonomy" id="2292771"/>
    <lineage>
        <taxon>Bacteria</taxon>
        <taxon>Pseudomonadati</taxon>
        <taxon>Pseudomonadota</taxon>
        <taxon>Alphaproteobacteria</taxon>
        <taxon>Parvularculales</taxon>
        <taxon>Parvularculaceae</taxon>
        <taxon>Parvularcula</taxon>
    </lineage>
</organism>
<dbReference type="EMBL" id="QUQO01000001">
    <property type="protein sequence ID" value="RFB06147.1"/>
    <property type="molecule type" value="Genomic_DNA"/>
</dbReference>
<dbReference type="InParanoid" id="A0A371RL24"/>
<evidence type="ECO:0000313" key="2">
    <source>
        <dbReference type="Proteomes" id="UP000264589"/>
    </source>
</evidence>
<dbReference type="AlphaFoldDB" id="A0A371RL24"/>
<dbReference type="Proteomes" id="UP000264589">
    <property type="component" value="Unassembled WGS sequence"/>
</dbReference>
<proteinExistence type="predicted"/>
<protein>
    <recommendedName>
        <fullName evidence="3">Beta-barrel porin 2</fullName>
    </recommendedName>
</protein>
<accession>A0A371RL24</accession>
<evidence type="ECO:0000313" key="1">
    <source>
        <dbReference type="EMBL" id="RFB06147.1"/>
    </source>
</evidence>
<name>A0A371RL24_9PROT</name>
<dbReference type="SUPFAM" id="SSF56935">
    <property type="entry name" value="Porins"/>
    <property type="match status" value="1"/>
</dbReference>
<keyword evidence="2" id="KW-1185">Reference proteome</keyword>
<evidence type="ECO:0008006" key="3">
    <source>
        <dbReference type="Google" id="ProtNLM"/>
    </source>
</evidence>
<comment type="caution">
    <text evidence="1">The sequence shown here is derived from an EMBL/GenBank/DDBJ whole genome shotgun (WGS) entry which is preliminary data.</text>
</comment>
<reference evidence="1 2" key="1">
    <citation type="submission" date="2018-08" db="EMBL/GenBank/DDBJ databases">
        <title>Parvularcula sp. SM1705, isolated from surface water of the South Sea China.</title>
        <authorList>
            <person name="Sun L."/>
        </authorList>
    </citation>
    <scope>NUCLEOTIDE SEQUENCE [LARGE SCALE GENOMIC DNA]</scope>
    <source>
        <strain evidence="1 2">SM1705</strain>
    </source>
</reference>
<gene>
    <name evidence="1" type="ORF">DX908_13250</name>
</gene>